<comment type="caution">
    <text evidence="2">The sequence shown here is derived from an EMBL/GenBank/DDBJ whole genome shotgun (WGS) entry which is preliminary data.</text>
</comment>
<keyword evidence="1" id="KW-0472">Membrane</keyword>
<proteinExistence type="predicted"/>
<feature type="transmembrane region" description="Helical" evidence="1">
    <location>
        <begin position="74"/>
        <end position="95"/>
    </location>
</feature>
<evidence type="ECO:0000313" key="3">
    <source>
        <dbReference type="Proteomes" id="UP000095658"/>
    </source>
</evidence>
<keyword evidence="1" id="KW-1133">Transmembrane helix</keyword>
<gene>
    <name evidence="2" type="ORF">BA724_00620</name>
</gene>
<feature type="transmembrane region" description="Helical" evidence="1">
    <location>
        <begin position="44"/>
        <end position="68"/>
    </location>
</feature>
<dbReference type="EMBL" id="MAMP01000001">
    <property type="protein sequence ID" value="OES46594.1"/>
    <property type="molecule type" value="Genomic_DNA"/>
</dbReference>
<protein>
    <recommendedName>
        <fullName evidence="4">Cxxc_20_cxxc protein</fullName>
    </recommendedName>
</protein>
<evidence type="ECO:0000256" key="1">
    <source>
        <dbReference type="SAM" id="Phobius"/>
    </source>
</evidence>
<dbReference type="RefSeq" id="WP_069936759.1">
    <property type="nucleotide sequence ID" value="NZ_MAMP01000001.1"/>
</dbReference>
<dbReference type="AlphaFoldDB" id="A0A1E7DU60"/>
<reference evidence="2 3" key="1">
    <citation type="submission" date="2016-06" db="EMBL/GenBank/DDBJ databases">
        <title>Domibacillus iocasae genome sequencing.</title>
        <authorList>
            <person name="Verma A."/>
            <person name="Pal Y."/>
            <person name="Ojha A.K."/>
            <person name="Krishnamurthi S."/>
        </authorList>
    </citation>
    <scope>NUCLEOTIDE SEQUENCE [LARGE SCALE GENOMIC DNA]</scope>
    <source>
        <strain evidence="2 3">DSM 29979</strain>
    </source>
</reference>
<keyword evidence="3" id="KW-1185">Reference proteome</keyword>
<dbReference type="OrthoDB" id="2454113at2"/>
<evidence type="ECO:0000313" key="2">
    <source>
        <dbReference type="EMBL" id="OES46594.1"/>
    </source>
</evidence>
<evidence type="ECO:0008006" key="4">
    <source>
        <dbReference type="Google" id="ProtNLM"/>
    </source>
</evidence>
<name>A0A1E7DU60_9BACI</name>
<keyword evidence="1" id="KW-0812">Transmembrane</keyword>
<organism evidence="2 3">
    <name type="scientific">Domibacillus iocasae</name>
    <dbReference type="NCBI Taxonomy" id="1714016"/>
    <lineage>
        <taxon>Bacteria</taxon>
        <taxon>Bacillati</taxon>
        <taxon>Bacillota</taxon>
        <taxon>Bacilli</taxon>
        <taxon>Bacillales</taxon>
        <taxon>Bacillaceae</taxon>
        <taxon>Domibacillus</taxon>
    </lineage>
</organism>
<dbReference type="Proteomes" id="UP000095658">
    <property type="component" value="Unassembled WGS sequence"/>
</dbReference>
<accession>A0A1E7DU60</accession>
<sequence length="112" mass="13002">MKTSTPCPQCHELITMEDIEDFAGPFHMKCPNCRTKLKETKVRTWLLMFMIGLIPLFIYLTAVIQGYLGRFLPVIGQVPTFFIFLAFCGPLYIMYERFNALLLFNKGNIQIK</sequence>